<name>A0A2W2C560_9ACTN</name>
<dbReference type="RefSeq" id="WP_111245862.1">
    <property type="nucleotide sequence ID" value="NZ_AP023358.1"/>
</dbReference>
<comment type="caution">
    <text evidence="12">The sequence shown here is derived from an EMBL/GenBank/DDBJ whole genome shotgun (WGS) entry which is preliminary data.</text>
</comment>
<accession>A0A2W2C560</accession>
<comment type="cofactor">
    <cofactor evidence="2 10">
        <name>Ca(2+)</name>
        <dbReference type="ChEBI" id="CHEBI:29108"/>
    </cofactor>
</comment>
<dbReference type="Proteomes" id="UP000248627">
    <property type="component" value="Unassembled WGS sequence"/>
</dbReference>
<sequence length="277" mass="27951">MSRSKGSHRTWLAAGVLAAGLAATVAVTSLAAAETPPSAPPAAADGSAADSAPRPLAGPPPATGQESVTETIQVAGTFDGENRRFVGSGDLGDGGQDEGQDPLFRLADGAVLENVILGAPAADGVHCAGSCTLRNVHWEDVGEDAATFRGTNAVVRIEGGSAAKAADKIFQDNRGAGGSVTITDFQVDDDFGKLYRSCGNCRTQAARTVTLRNITVTGTGDVLVGVNANLGDRAVIEGVTFIGGGRADLCDLFEGNNTGAEPRKIGSGPDGRTCIAS</sequence>
<dbReference type="GO" id="GO:0030570">
    <property type="term" value="F:pectate lyase activity"/>
    <property type="evidence" value="ECO:0007669"/>
    <property type="project" value="UniProtKB-UniRule"/>
</dbReference>
<keyword evidence="8 10" id="KW-0106">Calcium</keyword>
<evidence type="ECO:0000256" key="11">
    <source>
        <dbReference type="SAM" id="MobiDB-lite"/>
    </source>
</evidence>
<keyword evidence="7 10" id="KW-0732">Signal</keyword>
<dbReference type="GO" id="GO:0005576">
    <property type="term" value="C:extracellular region"/>
    <property type="evidence" value="ECO:0007669"/>
    <property type="project" value="UniProtKB-SubCell"/>
</dbReference>
<evidence type="ECO:0000313" key="12">
    <source>
        <dbReference type="EMBL" id="PZF87894.1"/>
    </source>
</evidence>
<dbReference type="PANTHER" id="PTHR33407:SF9">
    <property type="entry name" value="PECTATE LYASE F-RELATED"/>
    <property type="match status" value="1"/>
</dbReference>
<dbReference type="EC" id="4.2.2.2" evidence="5 10"/>
<dbReference type="EMBL" id="POTX01000253">
    <property type="protein sequence ID" value="PZF87894.1"/>
    <property type="molecule type" value="Genomic_DNA"/>
</dbReference>
<evidence type="ECO:0000256" key="6">
    <source>
        <dbReference type="ARBA" id="ARBA00022525"/>
    </source>
</evidence>
<gene>
    <name evidence="12" type="ORF">C1I93_25680</name>
</gene>
<dbReference type="PANTHER" id="PTHR33407">
    <property type="entry name" value="PECTATE LYASE F-RELATED"/>
    <property type="match status" value="1"/>
</dbReference>
<evidence type="ECO:0000256" key="8">
    <source>
        <dbReference type="ARBA" id="ARBA00022837"/>
    </source>
</evidence>
<evidence type="ECO:0000256" key="9">
    <source>
        <dbReference type="ARBA" id="ARBA00023239"/>
    </source>
</evidence>
<keyword evidence="6 10" id="KW-0964">Secreted</keyword>
<feature type="chain" id="PRO_5025091071" description="Pectate lyase" evidence="10">
    <location>
        <begin position="32"/>
        <end position="277"/>
    </location>
</feature>
<feature type="compositionally biased region" description="Low complexity" evidence="11">
    <location>
        <begin position="31"/>
        <end position="55"/>
    </location>
</feature>
<protein>
    <recommendedName>
        <fullName evidence="5 10">Pectate lyase</fullName>
        <ecNumber evidence="5 10">4.2.2.2</ecNumber>
    </recommendedName>
</protein>
<dbReference type="Pfam" id="PF03211">
    <property type="entry name" value="Pectate_lyase"/>
    <property type="match status" value="1"/>
</dbReference>
<dbReference type="PROSITE" id="PS51318">
    <property type="entry name" value="TAT"/>
    <property type="match status" value="1"/>
</dbReference>
<dbReference type="SUPFAM" id="SSF51126">
    <property type="entry name" value="Pectin lyase-like"/>
    <property type="match status" value="1"/>
</dbReference>
<evidence type="ECO:0000256" key="7">
    <source>
        <dbReference type="ARBA" id="ARBA00022729"/>
    </source>
</evidence>
<dbReference type="GO" id="GO:0045490">
    <property type="term" value="P:pectin catabolic process"/>
    <property type="evidence" value="ECO:0007669"/>
    <property type="project" value="TreeGrafter"/>
</dbReference>
<evidence type="ECO:0000256" key="4">
    <source>
        <dbReference type="ARBA" id="ARBA00006463"/>
    </source>
</evidence>
<dbReference type="Gene3D" id="2.160.20.10">
    <property type="entry name" value="Single-stranded right-handed beta-helix, Pectin lyase-like"/>
    <property type="match status" value="1"/>
</dbReference>
<evidence type="ECO:0000256" key="1">
    <source>
        <dbReference type="ARBA" id="ARBA00000695"/>
    </source>
</evidence>
<dbReference type="InterPro" id="IPR004898">
    <property type="entry name" value="Pectate_lyase_PlyH/PlyE-like"/>
</dbReference>
<comment type="similarity">
    <text evidence="4 10">Belongs to the polysaccharide lyase 3 family.</text>
</comment>
<evidence type="ECO:0000256" key="3">
    <source>
        <dbReference type="ARBA" id="ARBA00004613"/>
    </source>
</evidence>
<evidence type="ECO:0000256" key="10">
    <source>
        <dbReference type="RuleBase" id="RU367009"/>
    </source>
</evidence>
<dbReference type="InterPro" id="IPR011050">
    <property type="entry name" value="Pectin_lyase_fold/virulence"/>
</dbReference>
<dbReference type="InterPro" id="IPR006311">
    <property type="entry name" value="TAT_signal"/>
</dbReference>
<comment type="function">
    <text evidence="10">Catalyzes the depolymerization of both polygalacturonate and pectins of methyl esterification degree from 22 to 89%, with an endo mode of action. In contrast to the majority of pectate lyases, displays high activity on highly methylated pectins.</text>
</comment>
<organism evidence="12 13">
    <name type="scientific">Micromonospora endophytica</name>
    <dbReference type="NCBI Taxonomy" id="515350"/>
    <lineage>
        <taxon>Bacteria</taxon>
        <taxon>Bacillati</taxon>
        <taxon>Actinomycetota</taxon>
        <taxon>Actinomycetes</taxon>
        <taxon>Micromonosporales</taxon>
        <taxon>Micromonosporaceae</taxon>
        <taxon>Micromonospora</taxon>
    </lineage>
</organism>
<evidence type="ECO:0000256" key="2">
    <source>
        <dbReference type="ARBA" id="ARBA00001913"/>
    </source>
</evidence>
<keyword evidence="13" id="KW-1185">Reference proteome</keyword>
<feature type="region of interest" description="Disordered" evidence="11">
    <location>
        <begin position="31"/>
        <end position="67"/>
    </location>
</feature>
<feature type="signal peptide" evidence="10">
    <location>
        <begin position="1"/>
        <end position="31"/>
    </location>
</feature>
<comment type="catalytic activity">
    <reaction evidence="1 10">
        <text>Eliminative cleavage of (1-&gt;4)-alpha-D-galacturonan to give oligosaccharides with 4-deoxy-alpha-D-galact-4-enuronosyl groups at their non-reducing ends.</text>
        <dbReference type="EC" id="4.2.2.2"/>
    </reaction>
</comment>
<reference evidence="12 13" key="1">
    <citation type="submission" date="2018-01" db="EMBL/GenBank/DDBJ databases">
        <title>Draft genome sequence of Jishengella endophytica.</title>
        <authorList>
            <person name="Sahin N."/>
            <person name="Ay H."/>
            <person name="Saygin H."/>
        </authorList>
    </citation>
    <scope>NUCLEOTIDE SEQUENCE [LARGE SCALE GENOMIC DNA]</scope>
    <source>
        <strain evidence="12 13">DSM 45430</strain>
    </source>
</reference>
<evidence type="ECO:0000313" key="13">
    <source>
        <dbReference type="Proteomes" id="UP000248627"/>
    </source>
</evidence>
<dbReference type="OrthoDB" id="4298856at2"/>
<keyword evidence="9 10" id="KW-0456">Lyase</keyword>
<feature type="region of interest" description="Disordered" evidence="11">
    <location>
        <begin position="81"/>
        <end position="102"/>
    </location>
</feature>
<comment type="subcellular location">
    <subcellularLocation>
        <location evidence="3 10">Secreted</location>
    </subcellularLocation>
</comment>
<dbReference type="AlphaFoldDB" id="A0A2W2C560"/>
<evidence type="ECO:0000256" key="5">
    <source>
        <dbReference type="ARBA" id="ARBA00012272"/>
    </source>
</evidence>
<proteinExistence type="inferred from homology"/>
<dbReference type="InterPro" id="IPR012334">
    <property type="entry name" value="Pectin_lyas_fold"/>
</dbReference>